<dbReference type="PROSITE" id="PS50883">
    <property type="entry name" value="EAL"/>
    <property type="match status" value="1"/>
</dbReference>
<accession>A0ABV1RGK4</accession>
<gene>
    <name evidence="5" type="ORF">ABS311_08895</name>
</gene>
<dbReference type="PANTHER" id="PTHR33121:SF70">
    <property type="entry name" value="SIGNALING PROTEIN YKOW"/>
    <property type="match status" value="1"/>
</dbReference>
<dbReference type="InterPro" id="IPR001633">
    <property type="entry name" value="EAL_dom"/>
</dbReference>
<dbReference type="SUPFAM" id="SSF52172">
    <property type="entry name" value="CheY-like"/>
    <property type="match status" value="1"/>
</dbReference>
<dbReference type="EMBL" id="JBELOE010000185">
    <property type="protein sequence ID" value="MER2492000.1"/>
    <property type="molecule type" value="Genomic_DNA"/>
</dbReference>
<dbReference type="PROSITE" id="PS50887">
    <property type="entry name" value="GGDEF"/>
    <property type="match status" value="1"/>
</dbReference>
<dbReference type="Pfam" id="PF00563">
    <property type="entry name" value="EAL"/>
    <property type="match status" value="1"/>
</dbReference>
<dbReference type="InterPro" id="IPR000160">
    <property type="entry name" value="GGDEF_dom"/>
</dbReference>
<dbReference type="InterPro" id="IPR011006">
    <property type="entry name" value="CheY-like_superfamily"/>
</dbReference>
<comment type="caution">
    <text evidence="5">The sequence shown here is derived from an EMBL/GenBank/DDBJ whole genome shotgun (WGS) entry which is preliminary data.</text>
</comment>
<dbReference type="Gene3D" id="3.20.20.450">
    <property type="entry name" value="EAL domain"/>
    <property type="match status" value="1"/>
</dbReference>
<dbReference type="InterPro" id="IPR029787">
    <property type="entry name" value="Nucleotide_cyclase"/>
</dbReference>
<evidence type="ECO:0000259" key="3">
    <source>
        <dbReference type="PROSITE" id="PS50883"/>
    </source>
</evidence>
<dbReference type="Pfam" id="PF00990">
    <property type="entry name" value="GGDEF"/>
    <property type="match status" value="1"/>
</dbReference>
<evidence type="ECO:0000313" key="5">
    <source>
        <dbReference type="EMBL" id="MER2492000.1"/>
    </source>
</evidence>
<dbReference type="PANTHER" id="PTHR33121">
    <property type="entry name" value="CYCLIC DI-GMP PHOSPHODIESTERASE PDEF"/>
    <property type="match status" value="1"/>
</dbReference>
<dbReference type="CDD" id="cd01948">
    <property type="entry name" value="EAL"/>
    <property type="match status" value="1"/>
</dbReference>
<sequence length="580" mass="65177">MRILLVNHSELHVKGILEQCSATQEHTFLIVEDGEQALFQLMRVQFDIVIVSLVLPDIDAPSLMQLNNGRAGTNTAFIIVADDFDQKLVSWCLQKGADDVVKPTEVTPTLLNKALARKLYNMSVISDFSNSFVKSTDLSQTDKLTQLHNREYFLSSLTSAIPRAKRYNIKLALMVIDIDNFKSCNEHYGFETGDMYLQQVAQDMNRLSREGDLICYLGGDEFAILAYKLDSSAALHRFVRRLLDVFNAPRECAQHQIELTASLGIAQFPESANEPQELLKCAEIAMYRAKVAGKNQFSYYSSELHAHVSKRLLIENTLPAAMKEGQFVLHYQPIVVLEPYKVAGVEALVRWQHPELGLLYPEAFISIAEDLDKIIKLGNWVMEAAFTQLQQWRKSELVDDTFCMAINVSVHQLLSSHFVESFFAYLKKYDIAPSCVELEIVESVLIRDFVRLKDNLTLLINAGVSLAVDDFGTGYSSLAYLRDLPVNTLKVDKSFLLGLPGESRGCRLLKALINIAKSLEMKVVVEGVENVEQAKLCLQYKAEKVQGFYFSKPLVSSDELDKVIHANFKPDIKGVGNGQS</sequence>
<dbReference type="PROSITE" id="PS50110">
    <property type="entry name" value="RESPONSE_REGULATORY"/>
    <property type="match status" value="1"/>
</dbReference>
<feature type="domain" description="Response regulatory" evidence="2">
    <location>
        <begin position="2"/>
        <end position="118"/>
    </location>
</feature>
<evidence type="ECO:0000259" key="2">
    <source>
        <dbReference type="PROSITE" id="PS50110"/>
    </source>
</evidence>
<protein>
    <submittedName>
        <fullName evidence="5">EAL domain-containing protein</fullName>
    </submittedName>
</protein>
<dbReference type="Proteomes" id="UP001467690">
    <property type="component" value="Unassembled WGS sequence"/>
</dbReference>
<dbReference type="CDD" id="cd01949">
    <property type="entry name" value="GGDEF"/>
    <property type="match status" value="1"/>
</dbReference>
<feature type="domain" description="GGDEF" evidence="4">
    <location>
        <begin position="169"/>
        <end position="302"/>
    </location>
</feature>
<comment type="caution">
    <text evidence="1">Lacks conserved residue(s) required for the propagation of feature annotation.</text>
</comment>
<dbReference type="InterPro" id="IPR043128">
    <property type="entry name" value="Rev_trsase/Diguanyl_cyclase"/>
</dbReference>
<dbReference type="InterPro" id="IPR035919">
    <property type="entry name" value="EAL_sf"/>
</dbReference>
<dbReference type="SMART" id="SM00267">
    <property type="entry name" value="GGDEF"/>
    <property type="match status" value="1"/>
</dbReference>
<evidence type="ECO:0000313" key="6">
    <source>
        <dbReference type="Proteomes" id="UP001467690"/>
    </source>
</evidence>
<dbReference type="RefSeq" id="WP_143871870.1">
    <property type="nucleotide sequence ID" value="NZ_CP041660.1"/>
</dbReference>
<feature type="domain" description="EAL" evidence="3">
    <location>
        <begin position="311"/>
        <end position="567"/>
    </location>
</feature>
<reference evidence="5 6" key="1">
    <citation type="submission" date="2024-06" db="EMBL/GenBank/DDBJ databases">
        <authorList>
            <person name="Chen R.Y."/>
        </authorList>
    </citation>
    <scope>NUCLEOTIDE SEQUENCE [LARGE SCALE GENOMIC DNA]</scope>
    <source>
        <strain evidence="5 6">D2</strain>
    </source>
</reference>
<evidence type="ECO:0000259" key="4">
    <source>
        <dbReference type="PROSITE" id="PS50887"/>
    </source>
</evidence>
<dbReference type="Gene3D" id="3.30.70.270">
    <property type="match status" value="1"/>
</dbReference>
<dbReference type="Gene3D" id="3.40.50.2300">
    <property type="match status" value="1"/>
</dbReference>
<proteinExistence type="predicted"/>
<dbReference type="NCBIfam" id="TIGR00254">
    <property type="entry name" value="GGDEF"/>
    <property type="match status" value="1"/>
</dbReference>
<evidence type="ECO:0000256" key="1">
    <source>
        <dbReference type="PROSITE-ProRule" id="PRU00169"/>
    </source>
</evidence>
<dbReference type="InterPro" id="IPR050706">
    <property type="entry name" value="Cyclic-di-GMP_PDE-like"/>
</dbReference>
<keyword evidence="6" id="KW-1185">Reference proteome</keyword>
<dbReference type="SMART" id="SM00052">
    <property type="entry name" value="EAL"/>
    <property type="match status" value="1"/>
</dbReference>
<organism evidence="5 6">
    <name type="scientific">Catenovulum sediminis</name>
    <dbReference type="NCBI Taxonomy" id="1740262"/>
    <lineage>
        <taxon>Bacteria</taxon>
        <taxon>Pseudomonadati</taxon>
        <taxon>Pseudomonadota</taxon>
        <taxon>Gammaproteobacteria</taxon>
        <taxon>Alteromonadales</taxon>
        <taxon>Alteromonadaceae</taxon>
        <taxon>Catenovulum</taxon>
    </lineage>
</organism>
<dbReference type="SUPFAM" id="SSF55073">
    <property type="entry name" value="Nucleotide cyclase"/>
    <property type="match status" value="1"/>
</dbReference>
<dbReference type="InterPro" id="IPR001789">
    <property type="entry name" value="Sig_transdc_resp-reg_receiver"/>
</dbReference>
<name>A0ABV1RGK4_9ALTE</name>
<dbReference type="CDD" id="cd00156">
    <property type="entry name" value="REC"/>
    <property type="match status" value="1"/>
</dbReference>
<dbReference type="SUPFAM" id="SSF141868">
    <property type="entry name" value="EAL domain-like"/>
    <property type="match status" value="1"/>
</dbReference>